<comment type="caution">
    <text evidence="1">The sequence shown here is derived from an EMBL/GenBank/DDBJ whole genome shotgun (WGS) entry which is preliminary data.</text>
</comment>
<gene>
    <name evidence="1" type="ORF">GCM10023094_38360</name>
</gene>
<protein>
    <recommendedName>
        <fullName evidence="3">Pyridoxamine 5'-phosphate oxidase putative domain-containing protein</fullName>
    </recommendedName>
</protein>
<dbReference type="SUPFAM" id="SSF50475">
    <property type="entry name" value="FMN-binding split barrel"/>
    <property type="match status" value="1"/>
</dbReference>
<reference evidence="2" key="1">
    <citation type="journal article" date="2019" name="Int. J. Syst. Evol. Microbiol.">
        <title>The Global Catalogue of Microorganisms (GCM) 10K type strain sequencing project: providing services to taxonomists for standard genome sequencing and annotation.</title>
        <authorList>
            <consortium name="The Broad Institute Genomics Platform"/>
            <consortium name="The Broad Institute Genome Sequencing Center for Infectious Disease"/>
            <person name="Wu L."/>
            <person name="Ma J."/>
        </authorList>
    </citation>
    <scope>NUCLEOTIDE SEQUENCE [LARGE SCALE GENOMIC DNA]</scope>
    <source>
        <strain evidence="2">JCM 32206</strain>
    </source>
</reference>
<dbReference type="InterPro" id="IPR012349">
    <property type="entry name" value="Split_barrel_FMN-bd"/>
</dbReference>
<keyword evidence="2" id="KW-1185">Reference proteome</keyword>
<dbReference type="NCBIfam" id="TIGR03666">
    <property type="entry name" value="Rv2061_F420"/>
    <property type="match status" value="1"/>
</dbReference>
<evidence type="ECO:0008006" key="3">
    <source>
        <dbReference type="Google" id="ProtNLM"/>
    </source>
</evidence>
<organism evidence="1 2">
    <name type="scientific">Rhodococcus olei</name>
    <dbReference type="NCBI Taxonomy" id="2161675"/>
    <lineage>
        <taxon>Bacteria</taxon>
        <taxon>Bacillati</taxon>
        <taxon>Actinomycetota</taxon>
        <taxon>Actinomycetes</taxon>
        <taxon>Mycobacteriales</taxon>
        <taxon>Nocardiaceae</taxon>
        <taxon>Rhodococcus</taxon>
    </lineage>
</organism>
<proteinExistence type="predicted"/>
<dbReference type="InterPro" id="IPR019965">
    <property type="entry name" value="PPOX_F420-dep_Rv2061_put"/>
</dbReference>
<dbReference type="Proteomes" id="UP001501183">
    <property type="component" value="Unassembled WGS sequence"/>
</dbReference>
<sequence length="132" mass="14677">MTEHPPPDAVAAAKVVLLQTRKRDGTWVDTPVNIAVAGTHTYFRTPGRASKNKRLRNFPGVRLRPCTWSGKPTGPEPVEATARLLSGVEADAAARAIDHRFPVLQRVFVRATHKVMRTPTLHYDLTDFRAVE</sequence>
<evidence type="ECO:0000313" key="2">
    <source>
        <dbReference type="Proteomes" id="UP001501183"/>
    </source>
</evidence>
<name>A0ABP8PBF3_9NOCA</name>
<evidence type="ECO:0000313" key="1">
    <source>
        <dbReference type="EMBL" id="GAA4484701.1"/>
    </source>
</evidence>
<dbReference type="Gene3D" id="2.30.110.10">
    <property type="entry name" value="Electron Transport, Fmn-binding Protein, Chain A"/>
    <property type="match status" value="1"/>
</dbReference>
<dbReference type="RefSeq" id="WP_345348647.1">
    <property type="nucleotide sequence ID" value="NZ_BAABFB010000059.1"/>
</dbReference>
<accession>A0ABP8PBF3</accession>
<dbReference type="EMBL" id="BAABFB010000059">
    <property type="protein sequence ID" value="GAA4484701.1"/>
    <property type="molecule type" value="Genomic_DNA"/>
</dbReference>